<reference evidence="2" key="1">
    <citation type="submission" date="2023-06" db="EMBL/GenBank/DDBJ databases">
        <title>Identification and characterization of horizontal gene transfer across gut microbiota members of farm animals based on homology search.</title>
        <authorList>
            <person name="Zeman M."/>
            <person name="Kubasova T."/>
            <person name="Jahodarova E."/>
            <person name="Nykrynova M."/>
            <person name="Rychlik I."/>
        </authorList>
    </citation>
    <scope>NUCLEOTIDE SEQUENCE [LARGE SCALE GENOMIC DNA]</scope>
    <source>
        <strain evidence="2">154_Feed</strain>
    </source>
</reference>
<protein>
    <recommendedName>
        <fullName evidence="3">Tat pathway signal protein</fullName>
    </recommendedName>
</protein>
<name>A0ABT7V9R0_9ACTN</name>
<comment type="caution">
    <text evidence="1">The sequence shown here is derived from an EMBL/GenBank/DDBJ whole genome shotgun (WGS) entry which is preliminary data.</text>
</comment>
<proteinExistence type="predicted"/>
<dbReference type="Proteomes" id="UP001529421">
    <property type="component" value="Unassembled WGS sequence"/>
</dbReference>
<evidence type="ECO:0000313" key="2">
    <source>
        <dbReference type="Proteomes" id="UP001529421"/>
    </source>
</evidence>
<keyword evidence="2" id="KW-1185">Reference proteome</keyword>
<gene>
    <name evidence="1" type="ORF">QUW28_07020</name>
</gene>
<evidence type="ECO:0008006" key="3">
    <source>
        <dbReference type="Google" id="ProtNLM"/>
    </source>
</evidence>
<sequence>MAAPWRRIIRGSAEDSRAVRQGGITRRRFTLGSLAAAGAGMAAISLGGCSDTQNTDDGEPQVVTDDSQIVDVVDDYENVDSDLAASATYTLPLGTVLFHTEGSWAAAMMAPESSLNVNTLGVMSLSSGDLITLITEPSQGQGYGFFDVRCSDGVFAWVEVDYTNRSWALIGQGISQGTLTGDAVKLDEGDSDWEPPRFTVWGTSVIWYHMPQASGNSSSEDSHCYQWTLGDTEGQEIWTSHGRFSASPRVADNILTIVPRVRDEEGVYYGLTAIDLTAGDNARRAQLVLPRSVAPFEATYFNESFAFSIEASYNGVGSLGNMGTYVGVEGGPYVYLRREPQSCALMLGSRYVMKSQASHFVIDPSAQTYSVLSAPDRCLDFGDWTASEGVTDRLLTYATVRNEQGIPASLTARVFAV</sequence>
<accession>A0ABT7V9R0</accession>
<dbReference type="EMBL" id="JAUDDZ010000009">
    <property type="protein sequence ID" value="MDM8275242.1"/>
    <property type="molecule type" value="Genomic_DNA"/>
</dbReference>
<organism evidence="1 2">
    <name type="scientific">Enorma phocaeensis</name>
    <dbReference type="NCBI Taxonomy" id="1871019"/>
    <lineage>
        <taxon>Bacteria</taxon>
        <taxon>Bacillati</taxon>
        <taxon>Actinomycetota</taxon>
        <taxon>Coriobacteriia</taxon>
        <taxon>Coriobacteriales</taxon>
        <taxon>Coriobacteriaceae</taxon>
        <taxon>Enorma</taxon>
    </lineage>
</organism>
<evidence type="ECO:0000313" key="1">
    <source>
        <dbReference type="EMBL" id="MDM8275242.1"/>
    </source>
</evidence>
<dbReference type="RefSeq" id="WP_289545257.1">
    <property type="nucleotide sequence ID" value="NZ_JAUDDZ010000009.1"/>
</dbReference>
<reference evidence="1 2" key="2">
    <citation type="submission" date="2023-06" db="EMBL/GenBank/DDBJ databases">
        <authorList>
            <person name="Zeman M."/>
            <person name="Kubasova T."/>
            <person name="Jahodarova E."/>
            <person name="Nykrynova M."/>
            <person name="Rychlik I."/>
        </authorList>
    </citation>
    <scope>NUCLEOTIDE SEQUENCE [LARGE SCALE GENOMIC DNA]</scope>
    <source>
        <strain evidence="1 2">154_Feed</strain>
    </source>
</reference>